<dbReference type="InterPro" id="IPR002305">
    <property type="entry name" value="aa-tRNA-synth_Ic"/>
</dbReference>
<evidence type="ECO:0000256" key="11">
    <source>
        <dbReference type="ARBA" id="ARBA00023128"/>
    </source>
</evidence>
<evidence type="ECO:0000256" key="15">
    <source>
        <dbReference type="PROSITE-ProRule" id="PRU00182"/>
    </source>
</evidence>
<dbReference type="Gene3D" id="1.10.240.10">
    <property type="entry name" value="Tyrosyl-Transfer RNA Synthetase"/>
    <property type="match status" value="1"/>
</dbReference>
<evidence type="ECO:0000256" key="1">
    <source>
        <dbReference type="ARBA" id="ARBA00002025"/>
    </source>
</evidence>
<dbReference type="InterPro" id="IPR002942">
    <property type="entry name" value="S4_RNA-bd"/>
</dbReference>
<dbReference type="AlphaFoldDB" id="A0AAP0HNI8"/>
<dbReference type="Gene3D" id="3.40.50.620">
    <property type="entry name" value="HUPs"/>
    <property type="match status" value="1"/>
</dbReference>
<dbReference type="CDD" id="cd00165">
    <property type="entry name" value="S4"/>
    <property type="match status" value="1"/>
</dbReference>
<dbReference type="Pfam" id="PF00579">
    <property type="entry name" value="tRNA-synt_1b"/>
    <property type="match status" value="1"/>
</dbReference>
<dbReference type="FunFam" id="3.40.50.620:FF:000158">
    <property type="entry name" value="Tyrosine--tRNA ligase"/>
    <property type="match status" value="1"/>
</dbReference>
<keyword evidence="19" id="KW-1185">Reference proteome</keyword>
<proteinExistence type="inferred from homology"/>
<dbReference type="HAMAP" id="MF_02006">
    <property type="entry name" value="Tyr_tRNA_synth_type1"/>
    <property type="match status" value="1"/>
</dbReference>
<dbReference type="InterPro" id="IPR014729">
    <property type="entry name" value="Rossmann-like_a/b/a_fold"/>
</dbReference>
<keyword evidence="5 16" id="KW-0436">Ligase</keyword>
<dbReference type="InterPro" id="IPR054608">
    <property type="entry name" value="SYY-like_C"/>
</dbReference>
<comment type="similarity">
    <text evidence="3 16">Belongs to the class-I aminoacyl-tRNA synthetase family.</text>
</comment>
<dbReference type="SUPFAM" id="SSF52374">
    <property type="entry name" value="Nucleotidylyl transferase"/>
    <property type="match status" value="1"/>
</dbReference>
<evidence type="ECO:0000256" key="3">
    <source>
        <dbReference type="ARBA" id="ARBA00005594"/>
    </source>
</evidence>
<keyword evidence="10" id="KW-0809">Transit peptide</keyword>
<evidence type="ECO:0000256" key="14">
    <source>
        <dbReference type="ARBA" id="ARBA00048248"/>
    </source>
</evidence>
<evidence type="ECO:0000256" key="16">
    <source>
        <dbReference type="RuleBase" id="RU361234"/>
    </source>
</evidence>
<dbReference type="GO" id="GO:0005524">
    <property type="term" value="F:ATP binding"/>
    <property type="evidence" value="ECO:0007669"/>
    <property type="project" value="UniProtKB-KW"/>
</dbReference>
<dbReference type="PROSITE" id="PS50889">
    <property type="entry name" value="S4"/>
    <property type="match status" value="1"/>
</dbReference>
<dbReference type="FunFam" id="3.10.290.10:FF:000014">
    <property type="entry name" value="Tyrosine--tRNA ligase"/>
    <property type="match status" value="1"/>
</dbReference>
<dbReference type="GO" id="GO:0005739">
    <property type="term" value="C:mitochondrion"/>
    <property type="evidence" value="ECO:0007669"/>
    <property type="project" value="UniProtKB-SubCell"/>
</dbReference>
<comment type="catalytic activity">
    <reaction evidence="14 16">
        <text>tRNA(Tyr) + L-tyrosine + ATP = L-tyrosyl-tRNA(Tyr) + AMP + diphosphate + H(+)</text>
        <dbReference type="Rhea" id="RHEA:10220"/>
        <dbReference type="Rhea" id="RHEA-COMP:9706"/>
        <dbReference type="Rhea" id="RHEA-COMP:9707"/>
        <dbReference type="ChEBI" id="CHEBI:15378"/>
        <dbReference type="ChEBI" id="CHEBI:30616"/>
        <dbReference type="ChEBI" id="CHEBI:33019"/>
        <dbReference type="ChEBI" id="CHEBI:58315"/>
        <dbReference type="ChEBI" id="CHEBI:78442"/>
        <dbReference type="ChEBI" id="CHEBI:78536"/>
        <dbReference type="ChEBI" id="CHEBI:456215"/>
        <dbReference type="EC" id="6.1.1.1"/>
    </reaction>
</comment>
<dbReference type="InterPro" id="IPR024107">
    <property type="entry name" value="Tyr-tRNA-ligase_bac_1"/>
</dbReference>
<evidence type="ECO:0000256" key="8">
    <source>
        <dbReference type="ARBA" id="ARBA00022884"/>
    </source>
</evidence>
<evidence type="ECO:0000256" key="4">
    <source>
        <dbReference type="ARBA" id="ARBA00013160"/>
    </source>
</evidence>
<comment type="function">
    <text evidence="1">Catalyzes the attachment of tyrosine to tRNA(Tyr) in a two-step reaction: tyrosine is first activated by ATP to form Tyr-AMP and then transferred to the acceptor end of tRNA(Tyr).</text>
</comment>
<dbReference type="GO" id="GO:0004831">
    <property type="term" value="F:tyrosine-tRNA ligase activity"/>
    <property type="evidence" value="ECO:0007669"/>
    <property type="project" value="UniProtKB-EC"/>
</dbReference>
<sequence length="429" mass="47741">MGIARRPNVVDILEERGLLESITSDNLRSACSNPNPNLAPLRVYCGFDPTAESLHLGNLLGLIVLSWFQRCGHKTVALIGGATARIGDPSGKTLERPELDSETLEKNTLGIVGKNPVRNSNFVVLNNFDWWKEVRLLDFLKKVGRFARVGTMMAKESVKKRLESEQGMSYTEFTYQLLQGYDFLYLFENEGVNVQIGGSDQWGNITAGTELIRKILQVEGAYGLTFPLLLKSDGTKFGKSEDGAIWLSPLMLSPYKFYQYFFSVPDADVVRFLKILTFLSLEEIRELDKEMKRPGYVPNSLQRRLAEEVTRFVHGEDGLAEALRATEALRPGAETSLDWKTIEGIAQDVPSCSLAYDQVLDVSVIDLSVSTGLLDSKSAARRLIKQGGLYFNNNRVESEGKKIESGDIVDGKILLLSAGKKNKMVVRIS</sequence>
<dbReference type="GO" id="GO:0005829">
    <property type="term" value="C:cytosol"/>
    <property type="evidence" value="ECO:0007669"/>
    <property type="project" value="TreeGrafter"/>
</dbReference>
<dbReference type="GO" id="GO:0003723">
    <property type="term" value="F:RNA binding"/>
    <property type="evidence" value="ECO:0007669"/>
    <property type="project" value="UniProtKB-KW"/>
</dbReference>
<keyword evidence="12 16" id="KW-0030">Aminoacyl-tRNA synthetase</keyword>
<dbReference type="GO" id="GO:0009791">
    <property type="term" value="P:post-embryonic development"/>
    <property type="evidence" value="ECO:0007669"/>
    <property type="project" value="UniProtKB-ARBA"/>
</dbReference>
<evidence type="ECO:0000256" key="7">
    <source>
        <dbReference type="ARBA" id="ARBA00022840"/>
    </source>
</evidence>
<dbReference type="CDD" id="cd00805">
    <property type="entry name" value="TyrRS_core"/>
    <property type="match status" value="1"/>
</dbReference>
<keyword evidence="8 15" id="KW-0694">RNA-binding</keyword>
<accession>A0AAP0HNI8</accession>
<dbReference type="Gene3D" id="3.10.290.10">
    <property type="entry name" value="RNA-binding S4 domain"/>
    <property type="match status" value="1"/>
</dbReference>
<evidence type="ECO:0000256" key="13">
    <source>
        <dbReference type="ARBA" id="ARBA00033323"/>
    </source>
</evidence>
<dbReference type="PANTHER" id="PTHR11766">
    <property type="entry name" value="TYROSYL-TRNA SYNTHETASE"/>
    <property type="match status" value="1"/>
</dbReference>
<evidence type="ECO:0000256" key="6">
    <source>
        <dbReference type="ARBA" id="ARBA00022741"/>
    </source>
</evidence>
<evidence type="ECO:0000256" key="9">
    <source>
        <dbReference type="ARBA" id="ARBA00022917"/>
    </source>
</evidence>
<evidence type="ECO:0000256" key="10">
    <source>
        <dbReference type="ARBA" id="ARBA00022946"/>
    </source>
</evidence>
<protein>
    <recommendedName>
        <fullName evidence="4 16">Tyrosine--tRNA ligase</fullName>
        <ecNumber evidence="4 16">6.1.1.1</ecNumber>
    </recommendedName>
    <alternativeName>
        <fullName evidence="13 16">Tyrosyl-tRNA synthetase</fullName>
    </alternativeName>
</protein>
<gene>
    <name evidence="18" type="ORF">Scep_028527</name>
</gene>
<dbReference type="EMBL" id="JBBNAG010000012">
    <property type="protein sequence ID" value="KAK9089445.1"/>
    <property type="molecule type" value="Genomic_DNA"/>
</dbReference>
<dbReference type="InterPro" id="IPR001412">
    <property type="entry name" value="aa-tRNA-synth_I_CS"/>
</dbReference>
<dbReference type="GO" id="GO:0009570">
    <property type="term" value="C:chloroplast stroma"/>
    <property type="evidence" value="ECO:0007669"/>
    <property type="project" value="TreeGrafter"/>
</dbReference>
<evidence type="ECO:0000256" key="2">
    <source>
        <dbReference type="ARBA" id="ARBA00004173"/>
    </source>
</evidence>
<reference evidence="18 19" key="1">
    <citation type="submission" date="2024-01" db="EMBL/GenBank/DDBJ databases">
        <title>Genome assemblies of Stephania.</title>
        <authorList>
            <person name="Yang L."/>
        </authorList>
    </citation>
    <scope>NUCLEOTIDE SEQUENCE [LARGE SCALE GENOMIC DNA]</scope>
    <source>
        <strain evidence="18">JXDWG</strain>
        <tissue evidence="18">Leaf</tissue>
    </source>
</reference>
<keyword evidence="9 16" id="KW-0648">Protein biosynthesis</keyword>
<dbReference type="NCBIfam" id="TIGR00234">
    <property type="entry name" value="tyrS"/>
    <property type="match status" value="1"/>
</dbReference>
<evidence type="ECO:0000256" key="5">
    <source>
        <dbReference type="ARBA" id="ARBA00022598"/>
    </source>
</evidence>
<dbReference type="InterPro" id="IPR002307">
    <property type="entry name" value="Tyr-tRNA-ligase"/>
</dbReference>
<organism evidence="18 19">
    <name type="scientific">Stephania cephalantha</name>
    <dbReference type="NCBI Taxonomy" id="152367"/>
    <lineage>
        <taxon>Eukaryota</taxon>
        <taxon>Viridiplantae</taxon>
        <taxon>Streptophyta</taxon>
        <taxon>Embryophyta</taxon>
        <taxon>Tracheophyta</taxon>
        <taxon>Spermatophyta</taxon>
        <taxon>Magnoliopsida</taxon>
        <taxon>Ranunculales</taxon>
        <taxon>Menispermaceae</taxon>
        <taxon>Menispermoideae</taxon>
        <taxon>Cissampelideae</taxon>
        <taxon>Stephania</taxon>
    </lineage>
</organism>
<keyword evidence="11" id="KW-0496">Mitochondrion</keyword>
<dbReference type="SMART" id="SM00363">
    <property type="entry name" value="S4"/>
    <property type="match status" value="1"/>
</dbReference>
<dbReference type="PRINTS" id="PR01040">
    <property type="entry name" value="TRNASYNTHTYR"/>
</dbReference>
<evidence type="ECO:0000313" key="18">
    <source>
        <dbReference type="EMBL" id="KAK9089445.1"/>
    </source>
</evidence>
<dbReference type="FunFam" id="1.10.240.10:FF:000001">
    <property type="entry name" value="Tyrosine--tRNA ligase"/>
    <property type="match status" value="1"/>
</dbReference>
<comment type="caution">
    <text evidence="18">The sequence shown here is derived from an EMBL/GenBank/DDBJ whole genome shotgun (WGS) entry which is preliminary data.</text>
</comment>
<feature type="domain" description="RNA-binding S4" evidence="17">
    <location>
        <begin position="363"/>
        <end position="420"/>
    </location>
</feature>
<dbReference type="GO" id="GO:0006437">
    <property type="term" value="P:tyrosyl-tRNA aminoacylation"/>
    <property type="evidence" value="ECO:0007669"/>
    <property type="project" value="InterPro"/>
</dbReference>
<name>A0AAP0HNI8_9MAGN</name>
<dbReference type="InterPro" id="IPR036986">
    <property type="entry name" value="S4_RNA-bd_sf"/>
</dbReference>
<evidence type="ECO:0000313" key="19">
    <source>
        <dbReference type="Proteomes" id="UP001419268"/>
    </source>
</evidence>
<dbReference type="GO" id="GO:0048608">
    <property type="term" value="P:reproductive structure development"/>
    <property type="evidence" value="ECO:0007669"/>
    <property type="project" value="UniProtKB-ARBA"/>
</dbReference>
<evidence type="ECO:0000259" key="17">
    <source>
        <dbReference type="SMART" id="SM00363"/>
    </source>
</evidence>
<dbReference type="PANTHER" id="PTHR11766:SF0">
    <property type="entry name" value="TYROSINE--TRNA LIGASE, MITOCHONDRIAL"/>
    <property type="match status" value="1"/>
</dbReference>
<comment type="subcellular location">
    <subcellularLocation>
        <location evidence="2">Mitochondrion</location>
    </subcellularLocation>
</comment>
<dbReference type="SUPFAM" id="SSF55174">
    <property type="entry name" value="Alpha-L RNA-binding motif"/>
    <property type="match status" value="1"/>
</dbReference>
<evidence type="ECO:0000256" key="12">
    <source>
        <dbReference type="ARBA" id="ARBA00023146"/>
    </source>
</evidence>
<keyword evidence="6 16" id="KW-0547">Nucleotide-binding</keyword>
<dbReference type="InterPro" id="IPR024088">
    <property type="entry name" value="Tyr-tRNA-ligase_bac-type"/>
</dbReference>
<dbReference type="Pfam" id="PF22421">
    <property type="entry name" value="SYY_C-terminal"/>
    <property type="match status" value="1"/>
</dbReference>
<dbReference type="PROSITE" id="PS00178">
    <property type="entry name" value="AA_TRNA_LIGASE_I"/>
    <property type="match status" value="1"/>
</dbReference>
<dbReference type="Proteomes" id="UP001419268">
    <property type="component" value="Unassembled WGS sequence"/>
</dbReference>
<dbReference type="EC" id="6.1.1.1" evidence="4 16"/>
<keyword evidence="7 16" id="KW-0067">ATP-binding</keyword>